<feature type="non-terminal residue" evidence="1">
    <location>
        <position position="89"/>
    </location>
</feature>
<reference evidence="1 2" key="1">
    <citation type="journal article" date="2015" name="Fungal Genet. Biol.">
        <title>Evolution of novel wood decay mechanisms in Agaricales revealed by the genome sequences of Fistulina hepatica and Cylindrobasidium torrendii.</title>
        <authorList>
            <person name="Floudas D."/>
            <person name="Held B.W."/>
            <person name="Riley R."/>
            <person name="Nagy L.G."/>
            <person name="Koehler G."/>
            <person name="Ransdell A.S."/>
            <person name="Younus H."/>
            <person name="Chow J."/>
            <person name="Chiniquy J."/>
            <person name="Lipzen A."/>
            <person name="Tritt A."/>
            <person name="Sun H."/>
            <person name="Haridas S."/>
            <person name="LaButti K."/>
            <person name="Ohm R.A."/>
            <person name="Kues U."/>
            <person name="Blanchette R.A."/>
            <person name="Grigoriev I.V."/>
            <person name="Minto R.E."/>
            <person name="Hibbett D.S."/>
        </authorList>
    </citation>
    <scope>NUCLEOTIDE SEQUENCE [LARGE SCALE GENOMIC DNA]</scope>
    <source>
        <strain evidence="1 2">FP15055 ss-10</strain>
    </source>
</reference>
<name>A0A0D7AXT3_9AGAR</name>
<sequence length="89" mass="10213">PHLLVELDPDFAKRMKEGYAKDPSLRVYYSETIPQADTVLTPSRYVRGPTGLLYFVDADWHQRLCIPRSMIQEVLTLMHEKPDSAAHEG</sequence>
<evidence type="ECO:0000313" key="1">
    <source>
        <dbReference type="EMBL" id="KIY62091.1"/>
    </source>
</evidence>
<feature type="non-terminal residue" evidence="1">
    <location>
        <position position="1"/>
    </location>
</feature>
<dbReference type="Proteomes" id="UP000054007">
    <property type="component" value="Unassembled WGS sequence"/>
</dbReference>
<dbReference type="EMBL" id="KN880825">
    <property type="protein sequence ID" value="KIY62091.1"/>
    <property type="molecule type" value="Genomic_DNA"/>
</dbReference>
<proteinExistence type="predicted"/>
<keyword evidence="2" id="KW-1185">Reference proteome</keyword>
<gene>
    <name evidence="1" type="ORF">CYLTODRAFT_338960</name>
</gene>
<organism evidence="1 2">
    <name type="scientific">Cylindrobasidium torrendii FP15055 ss-10</name>
    <dbReference type="NCBI Taxonomy" id="1314674"/>
    <lineage>
        <taxon>Eukaryota</taxon>
        <taxon>Fungi</taxon>
        <taxon>Dikarya</taxon>
        <taxon>Basidiomycota</taxon>
        <taxon>Agaricomycotina</taxon>
        <taxon>Agaricomycetes</taxon>
        <taxon>Agaricomycetidae</taxon>
        <taxon>Agaricales</taxon>
        <taxon>Marasmiineae</taxon>
        <taxon>Physalacriaceae</taxon>
        <taxon>Cylindrobasidium</taxon>
    </lineage>
</organism>
<dbReference type="OrthoDB" id="2971978at2759"/>
<accession>A0A0D7AXT3</accession>
<protein>
    <submittedName>
        <fullName evidence="1">Uncharacterized protein</fullName>
    </submittedName>
</protein>
<dbReference type="AlphaFoldDB" id="A0A0D7AXT3"/>
<evidence type="ECO:0000313" key="2">
    <source>
        <dbReference type="Proteomes" id="UP000054007"/>
    </source>
</evidence>
<dbReference type="STRING" id="1314674.A0A0D7AXT3"/>